<proteinExistence type="predicted"/>
<dbReference type="InterPro" id="IPR009057">
    <property type="entry name" value="Homeodomain-like_sf"/>
</dbReference>
<reference evidence="2" key="1">
    <citation type="submission" date="2022-03" db="EMBL/GenBank/DDBJ databases">
        <title>Draft Genome Sequence of Firmicute Strain S0AB, a Heterotrophic Iron/Sulfur-Oxidizing Extreme Acidophile.</title>
        <authorList>
            <person name="Vergara E."/>
            <person name="Pakostova E."/>
            <person name="Johnson D.B."/>
            <person name="Holmes D.S."/>
        </authorList>
    </citation>
    <scope>NUCLEOTIDE SEQUENCE</scope>
    <source>
        <strain evidence="2">S0AB</strain>
    </source>
</reference>
<dbReference type="Gene3D" id="1.10.10.60">
    <property type="entry name" value="Homeodomain-like"/>
    <property type="match status" value="1"/>
</dbReference>
<sequence length="96" mass="11147">MKGCVGKLGTKQTRYTEECKSMIVDLYHTGKTPSEIMSEYGLGKTALYKWVQERKEISVEQETLTAMDVRKLKIRIRELEEENDILKKAMTIFAKK</sequence>
<dbReference type="Proteomes" id="UP001139263">
    <property type="component" value="Unassembled WGS sequence"/>
</dbReference>
<feature type="coiled-coil region" evidence="1">
    <location>
        <begin position="69"/>
        <end position="96"/>
    </location>
</feature>
<dbReference type="SUPFAM" id="SSF46689">
    <property type="entry name" value="Homeodomain-like"/>
    <property type="match status" value="1"/>
</dbReference>
<evidence type="ECO:0000313" key="2">
    <source>
        <dbReference type="EMBL" id="MCI0184769.1"/>
    </source>
</evidence>
<dbReference type="GO" id="GO:0003677">
    <property type="term" value="F:DNA binding"/>
    <property type="evidence" value="ECO:0007669"/>
    <property type="project" value="InterPro"/>
</dbReference>
<dbReference type="Pfam" id="PF01527">
    <property type="entry name" value="HTH_Tnp_1"/>
    <property type="match status" value="1"/>
</dbReference>
<dbReference type="GO" id="GO:0006313">
    <property type="term" value="P:DNA transposition"/>
    <property type="evidence" value="ECO:0007669"/>
    <property type="project" value="InterPro"/>
</dbReference>
<keyword evidence="1" id="KW-0175">Coiled coil</keyword>
<name>A0A9X1VBF4_9BACL</name>
<dbReference type="InterPro" id="IPR002514">
    <property type="entry name" value="Transposase_8"/>
</dbReference>
<accession>A0A9X1VBF4</accession>
<evidence type="ECO:0000256" key="1">
    <source>
        <dbReference type="SAM" id="Coils"/>
    </source>
</evidence>
<gene>
    <name evidence="2" type="ORF">MM817_03066</name>
</gene>
<protein>
    <recommendedName>
        <fullName evidence="4">Transposase</fullName>
    </recommendedName>
</protein>
<evidence type="ECO:0000313" key="3">
    <source>
        <dbReference type="Proteomes" id="UP001139263"/>
    </source>
</evidence>
<dbReference type="GO" id="GO:0004803">
    <property type="term" value="F:transposase activity"/>
    <property type="evidence" value="ECO:0007669"/>
    <property type="project" value="InterPro"/>
</dbReference>
<evidence type="ECO:0008006" key="4">
    <source>
        <dbReference type="Google" id="ProtNLM"/>
    </source>
</evidence>
<keyword evidence="3" id="KW-1185">Reference proteome</keyword>
<dbReference type="EMBL" id="JALBUF010000025">
    <property type="protein sequence ID" value="MCI0184769.1"/>
    <property type="molecule type" value="Genomic_DNA"/>
</dbReference>
<organism evidence="2 3">
    <name type="scientific">Sulfoacidibacillus ferrooxidans</name>
    <dbReference type="NCBI Taxonomy" id="2005001"/>
    <lineage>
        <taxon>Bacteria</taxon>
        <taxon>Bacillati</taxon>
        <taxon>Bacillota</taxon>
        <taxon>Bacilli</taxon>
        <taxon>Bacillales</taxon>
        <taxon>Alicyclobacillaceae</taxon>
        <taxon>Sulfoacidibacillus</taxon>
    </lineage>
</organism>
<dbReference type="AlphaFoldDB" id="A0A9X1VBF4"/>
<comment type="caution">
    <text evidence="2">The sequence shown here is derived from an EMBL/GenBank/DDBJ whole genome shotgun (WGS) entry which is preliminary data.</text>
</comment>